<evidence type="ECO:0000256" key="1">
    <source>
        <dbReference type="SAM" id="Phobius"/>
    </source>
</evidence>
<gene>
    <name evidence="2" type="ORF">ASCRUDRAFT_74449</name>
</gene>
<dbReference type="Proteomes" id="UP000095038">
    <property type="component" value="Unassembled WGS sequence"/>
</dbReference>
<keyword evidence="1" id="KW-1133">Transmembrane helix</keyword>
<evidence type="ECO:0000313" key="3">
    <source>
        <dbReference type="Proteomes" id="UP000095038"/>
    </source>
</evidence>
<reference evidence="3" key="1">
    <citation type="submission" date="2016-05" db="EMBL/GenBank/DDBJ databases">
        <title>Comparative genomics of biotechnologically important yeasts.</title>
        <authorList>
            <consortium name="DOE Joint Genome Institute"/>
            <person name="Riley R."/>
            <person name="Haridas S."/>
            <person name="Wolfe K.H."/>
            <person name="Lopes M.R."/>
            <person name="Hittinger C.T."/>
            <person name="Goker M."/>
            <person name="Salamov A."/>
            <person name="Wisecaver J."/>
            <person name="Long T.M."/>
            <person name="Aerts A.L."/>
            <person name="Barry K."/>
            <person name="Choi C."/>
            <person name="Clum A."/>
            <person name="Coughlan A.Y."/>
            <person name="Deshpande S."/>
            <person name="Douglass A.P."/>
            <person name="Hanson S.J."/>
            <person name="Klenk H.-P."/>
            <person name="Labutti K."/>
            <person name="Lapidus A."/>
            <person name="Lindquist E."/>
            <person name="Lipzen A."/>
            <person name="Meier-Kolthoff J.P."/>
            <person name="Ohm R.A."/>
            <person name="Otillar R.P."/>
            <person name="Pangilinan J."/>
            <person name="Peng Y."/>
            <person name="Rokas A."/>
            <person name="Rosa C.A."/>
            <person name="Scheuner C."/>
            <person name="Sibirny A.A."/>
            <person name="Slot J.C."/>
            <person name="Stielow J.B."/>
            <person name="Sun H."/>
            <person name="Kurtzman C.P."/>
            <person name="Blackwell M."/>
            <person name="Grigoriev I.V."/>
            <person name="Jeffries T.W."/>
        </authorList>
    </citation>
    <scope>NUCLEOTIDE SEQUENCE [LARGE SCALE GENOMIC DNA]</scope>
    <source>
        <strain evidence="3">DSM 1968</strain>
    </source>
</reference>
<keyword evidence="3" id="KW-1185">Reference proteome</keyword>
<organism evidence="2 3">
    <name type="scientific">Ascoidea rubescens DSM 1968</name>
    <dbReference type="NCBI Taxonomy" id="1344418"/>
    <lineage>
        <taxon>Eukaryota</taxon>
        <taxon>Fungi</taxon>
        <taxon>Dikarya</taxon>
        <taxon>Ascomycota</taxon>
        <taxon>Saccharomycotina</taxon>
        <taxon>Saccharomycetes</taxon>
        <taxon>Ascoideaceae</taxon>
        <taxon>Ascoidea</taxon>
    </lineage>
</organism>
<keyword evidence="1" id="KW-0472">Membrane</keyword>
<dbReference type="PANTHER" id="PTHR37849:SF1">
    <property type="entry name" value="YALI0E11605P"/>
    <property type="match status" value="1"/>
</dbReference>
<proteinExistence type="predicted"/>
<accession>A0A1D2VN69</accession>
<dbReference type="PANTHER" id="PTHR37849">
    <property type="entry name" value="YALI0E11605P"/>
    <property type="match status" value="1"/>
</dbReference>
<keyword evidence="1" id="KW-0812">Transmembrane</keyword>
<dbReference type="AlphaFoldDB" id="A0A1D2VN69"/>
<dbReference type="GeneID" id="30966327"/>
<protein>
    <submittedName>
        <fullName evidence="2">Uncharacterized protein</fullName>
    </submittedName>
</protein>
<name>A0A1D2VN69_9ASCO</name>
<sequence>MLFLATRLALARAYSTEAPIVVKTQSKARVGSFKGGVLGFLFGVTLTGFGSYYYLMDEYRTANSAVVSEVLALQKSIKNLEAQVKVLEAQRK</sequence>
<feature type="transmembrane region" description="Helical" evidence="1">
    <location>
        <begin position="37"/>
        <end position="55"/>
    </location>
</feature>
<dbReference type="InParanoid" id="A0A1D2VN69"/>
<dbReference type="STRING" id="1344418.A0A1D2VN69"/>
<dbReference type="EMBL" id="KV454476">
    <property type="protein sequence ID" value="ODV63039.1"/>
    <property type="molecule type" value="Genomic_DNA"/>
</dbReference>
<dbReference type="RefSeq" id="XP_020049346.1">
    <property type="nucleotide sequence ID" value="XM_020192691.1"/>
</dbReference>
<evidence type="ECO:0000313" key="2">
    <source>
        <dbReference type="EMBL" id="ODV63039.1"/>
    </source>
</evidence>
<dbReference type="OrthoDB" id="5331396at2759"/>